<reference evidence="3" key="2">
    <citation type="submission" date="2011-01" db="EMBL/GenBank/DDBJ databases">
        <title>The complete genome of Nitratifractor salsuginis DSM 16511.</title>
        <authorList>
            <consortium name="US DOE Joint Genome Institute (JGI-PGF)"/>
            <person name="Lucas S."/>
            <person name="Copeland A."/>
            <person name="Lapidus A."/>
            <person name="Bruce D."/>
            <person name="Goodwin L."/>
            <person name="Pitluck S."/>
            <person name="Kyrpides N."/>
            <person name="Mavromatis K."/>
            <person name="Ivanova N."/>
            <person name="Mikhailova N."/>
            <person name="Zeytun A."/>
            <person name="Detter J.C."/>
            <person name="Tapia R."/>
            <person name="Han C."/>
            <person name="Land M."/>
            <person name="Hauser L."/>
            <person name="Markowitz V."/>
            <person name="Cheng J.-F."/>
            <person name="Hugenholtz P."/>
            <person name="Woyke T."/>
            <person name="Wu D."/>
            <person name="Tindall B."/>
            <person name="Schuetze A."/>
            <person name="Brambilla E."/>
            <person name="Klenk H.-P."/>
            <person name="Eisen J.A."/>
        </authorList>
    </citation>
    <scope>NUCLEOTIDE SEQUENCE [LARGE SCALE GENOMIC DNA]</scope>
    <source>
        <strain evidence="3">DSM 16511 / JCM 12458 / E9I37-1</strain>
    </source>
</reference>
<dbReference type="STRING" id="749222.Nitsa_0602"/>
<dbReference type="eggNOG" id="ENOG5032YBB">
    <property type="taxonomic scope" value="Bacteria"/>
</dbReference>
<protein>
    <recommendedName>
        <fullName evidence="4">DUF4492 domain-containing protein</fullName>
    </recommendedName>
</protein>
<reference evidence="2 3" key="1">
    <citation type="journal article" date="2011" name="Stand. Genomic Sci.">
        <title>Complete genome sequence of Nitratifractor salsuginis type strain (E9I37-1).</title>
        <authorList>
            <person name="Anderson I."/>
            <person name="Sikorski J."/>
            <person name="Zeytun A."/>
            <person name="Nolan M."/>
            <person name="Lapidus A."/>
            <person name="Lucas S."/>
            <person name="Hammon N."/>
            <person name="Deshpande S."/>
            <person name="Cheng J.F."/>
            <person name="Tapia R."/>
            <person name="Han C."/>
            <person name="Goodwin L."/>
            <person name="Pitluck S."/>
            <person name="Liolios K."/>
            <person name="Pagani I."/>
            <person name="Ivanova N."/>
            <person name="Huntemann M."/>
            <person name="Mavromatis K."/>
            <person name="Ovchinikova G."/>
            <person name="Pati A."/>
            <person name="Chen A."/>
            <person name="Palaniappan K."/>
            <person name="Land M."/>
            <person name="Hauser L."/>
            <person name="Brambilla E.M."/>
            <person name="Ngatchou-Djao O.D."/>
            <person name="Rohde M."/>
            <person name="Tindall B.J."/>
            <person name="Goker M."/>
            <person name="Detter J.C."/>
            <person name="Woyke T."/>
            <person name="Bristow J."/>
            <person name="Eisen J.A."/>
            <person name="Markowitz V."/>
            <person name="Hugenholtz P."/>
            <person name="Klenk H.P."/>
            <person name="Kyrpides N.C."/>
        </authorList>
    </citation>
    <scope>NUCLEOTIDE SEQUENCE [LARGE SCALE GENOMIC DNA]</scope>
    <source>
        <strain evidence="3">DSM 16511 / JCM 12458 / E9I37-1</strain>
    </source>
</reference>
<dbReference type="InterPro" id="IPR027853">
    <property type="entry name" value="DUF4492"/>
</dbReference>
<keyword evidence="3" id="KW-1185">Reference proteome</keyword>
<dbReference type="Proteomes" id="UP000008633">
    <property type="component" value="Chromosome"/>
</dbReference>
<accession>E6X1D7</accession>
<dbReference type="AlphaFoldDB" id="E6X1D7"/>
<feature type="transmembrane region" description="Helical" evidence="1">
    <location>
        <begin position="24"/>
        <end position="44"/>
    </location>
</feature>
<dbReference type="Pfam" id="PF14899">
    <property type="entry name" value="DUF4492"/>
    <property type="match status" value="1"/>
</dbReference>
<dbReference type="HOGENOM" id="CLU_189853_1_1_7"/>
<organism evidence="2 3">
    <name type="scientific">Nitratifractor salsuginis (strain DSM 16511 / JCM 12458 / E9I37-1)</name>
    <dbReference type="NCBI Taxonomy" id="749222"/>
    <lineage>
        <taxon>Bacteria</taxon>
        <taxon>Pseudomonadati</taxon>
        <taxon>Campylobacterota</taxon>
        <taxon>Epsilonproteobacteria</taxon>
        <taxon>Campylobacterales</taxon>
        <taxon>Sulfurovaceae</taxon>
        <taxon>Nitratifractor</taxon>
    </lineage>
</organism>
<keyword evidence="1" id="KW-0812">Transmembrane</keyword>
<name>E6X1D7_NITSE</name>
<evidence type="ECO:0000313" key="3">
    <source>
        <dbReference type="Proteomes" id="UP000008633"/>
    </source>
</evidence>
<evidence type="ECO:0000256" key="1">
    <source>
        <dbReference type="SAM" id="Phobius"/>
    </source>
</evidence>
<dbReference type="KEGG" id="nsa:Nitsa_0602"/>
<dbReference type="RefSeq" id="WP_013553566.1">
    <property type="nucleotide sequence ID" value="NC_014935.1"/>
</dbReference>
<evidence type="ECO:0008006" key="4">
    <source>
        <dbReference type="Google" id="ProtNLM"/>
    </source>
</evidence>
<keyword evidence="1" id="KW-1133">Transmembrane helix</keyword>
<sequence>MHLLGRIYRFYRDGFASMRLGKKLWLIVALKLFVLFVVIKLLFFPNVLQEYFSTDRQRSDFVLHQLTQGAK</sequence>
<proteinExistence type="predicted"/>
<dbReference type="EMBL" id="CP002452">
    <property type="protein sequence ID" value="ADV45870.1"/>
    <property type="molecule type" value="Genomic_DNA"/>
</dbReference>
<gene>
    <name evidence="2" type="ordered locus">Nitsa_0602</name>
</gene>
<keyword evidence="1" id="KW-0472">Membrane</keyword>
<evidence type="ECO:0000313" key="2">
    <source>
        <dbReference type="EMBL" id="ADV45870.1"/>
    </source>
</evidence>